<evidence type="ECO:0000256" key="1">
    <source>
        <dbReference type="PROSITE-ProRule" id="PRU00169"/>
    </source>
</evidence>
<name>A0A0M2R9V1_9PROT</name>
<dbReference type="EMBL" id="LANI01000019">
    <property type="protein sequence ID" value="KKJ76383.1"/>
    <property type="molecule type" value="Genomic_DNA"/>
</dbReference>
<dbReference type="PATRIC" id="fig|1549748.8.peg.768"/>
<gene>
    <name evidence="3" type="ORF">WH95_12905</name>
</gene>
<dbReference type="InterPro" id="IPR011006">
    <property type="entry name" value="CheY-like_superfamily"/>
</dbReference>
<dbReference type="Pfam" id="PF00072">
    <property type="entry name" value="Response_reg"/>
    <property type="match status" value="1"/>
</dbReference>
<dbReference type="InterPro" id="IPR001789">
    <property type="entry name" value="Sig_transdc_resp-reg_receiver"/>
</dbReference>
<feature type="domain" description="Response regulatory" evidence="2">
    <location>
        <begin position="3"/>
        <end position="119"/>
    </location>
</feature>
<keyword evidence="1" id="KW-0597">Phosphoprotein</keyword>
<dbReference type="OrthoDB" id="9800897at2"/>
<dbReference type="Gene3D" id="3.40.50.2300">
    <property type="match status" value="1"/>
</dbReference>
<feature type="modified residue" description="4-aspartylphosphate" evidence="1">
    <location>
        <position position="52"/>
    </location>
</feature>
<dbReference type="PANTHER" id="PTHR43228">
    <property type="entry name" value="TWO-COMPONENT RESPONSE REGULATOR"/>
    <property type="match status" value="1"/>
</dbReference>
<reference evidence="3 4" key="1">
    <citation type="submission" date="2015-03" db="EMBL/GenBank/DDBJ databases">
        <title>Genome sequence of Kiloniella sp. P1-1, isolated from the gut microflora of Pacific white shrimp, Penaeus vannamei.</title>
        <authorList>
            <person name="Shao Z."/>
            <person name="Wang L."/>
            <person name="Li X."/>
        </authorList>
    </citation>
    <scope>NUCLEOTIDE SEQUENCE [LARGE SCALE GENOMIC DNA]</scope>
    <source>
        <strain evidence="3 4">P1-1</strain>
    </source>
</reference>
<dbReference type="InterPro" id="IPR052048">
    <property type="entry name" value="ST_Response_Regulator"/>
</dbReference>
<dbReference type="GO" id="GO:0000160">
    <property type="term" value="P:phosphorelay signal transduction system"/>
    <property type="evidence" value="ECO:0007669"/>
    <property type="project" value="InterPro"/>
</dbReference>
<protein>
    <submittedName>
        <fullName evidence="3">Chemotaxis protein CheY</fullName>
    </submittedName>
</protein>
<dbReference type="RefSeq" id="WP_046508130.1">
    <property type="nucleotide sequence ID" value="NZ_CBDDLU010000008.1"/>
</dbReference>
<comment type="caution">
    <text evidence="3">The sequence shown here is derived from an EMBL/GenBank/DDBJ whole genome shotgun (WGS) entry which is preliminary data.</text>
</comment>
<dbReference type="AlphaFoldDB" id="A0A0M2R9V1"/>
<dbReference type="PANTHER" id="PTHR43228:SF1">
    <property type="entry name" value="TWO-COMPONENT RESPONSE REGULATOR ARR22"/>
    <property type="match status" value="1"/>
</dbReference>
<dbReference type="PROSITE" id="PS50110">
    <property type="entry name" value="RESPONSE_REGULATORY"/>
    <property type="match status" value="1"/>
</dbReference>
<dbReference type="Proteomes" id="UP000034491">
    <property type="component" value="Unassembled WGS sequence"/>
</dbReference>
<keyword evidence="4" id="KW-1185">Reference proteome</keyword>
<evidence type="ECO:0000313" key="3">
    <source>
        <dbReference type="EMBL" id="KKJ76383.1"/>
    </source>
</evidence>
<dbReference type="STRING" id="1549748.WH95_12905"/>
<evidence type="ECO:0000313" key="4">
    <source>
        <dbReference type="Proteomes" id="UP000034491"/>
    </source>
</evidence>
<organism evidence="3 4">
    <name type="scientific">Kiloniella litopenaei</name>
    <dbReference type="NCBI Taxonomy" id="1549748"/>
    <lineage>
        <taxon>Bacteria</taxon>
        <taxon>Pseudomonadati</taxon>
        <taxon>Pseudomonadota</taxon>
        <taxon>Alphaproteobacteria</taxon>
        <taxon>Rhodospirillales</taxon>
        <taxon>Kiloniellaceae</taxon>
        <taxon>Kiloniella</taxon>
    </lineage>
</organism>
<accession>A0A0M2R9V1</accession>
<proteinExistence type="predicted"/>
<dbReference type="SUPFAM" id="SSF52172">
    <property type="entry name" value="CheY-like"/>
    <property type="match status" value="1"/>
</dbReference>
<evidence type="ECO:0000259" key="2">
    <source>
        <dbReference type="PROSITE" id="PS50110"/>
    </source>
</evidence>
<sequence length="121" mass="13498">MKTCLVVDDSKVVRMVARKILEGLNFNIEEAEDGQKALDACNASMPDAVLLDWNMPVKDGLEFLKDLRALPNVEQPIVVFCTTENDMQHIQQAIAAGANEYIMKPFDSDIIESKFIQVGLI</sequence>
<dbReference type="SMART" id="SM00448">
    <property type="entry name" value="REC"/>
    <property type="match status" value="1"/>
</dbReference>